<dbReference type="GO" id="GO:0004497">
    <property type="term" value="F:monooxygenase activity"/>
    <property type="evidence" value="ECO:0007669"/>
    <property type="project" value="UniProtKB-KW"/>
</dbReference>
<dbReference type="InterPro" id="IPR036396">
    <property type="entry name" value="Cyt_P450_sf"/>
</dbReference>
<keyword evidence="9" id="KW-1185">Reference proteome</keyword>
<dbReference type="InterPro" id="IPR001128">
    <property type="entry name" value="Cyt_P450"/>
</dbReference>
<keyword evidence="6" id="KW-0560">Oxidoreductase</keyword>
<evidence type="ECO:0000256" key="3">
    <source>
        <dbReference type="ARBA" id="ARBA00022723"/>
    </source>
</evidence>
<evidence type="ECO:0008006" key="10">
    <source>
        <dbReference type="Google" id="ProtNLM"/>
    </source>
</evidence>
<protein>
    <recommendedName>
        <fullName evidence="10">Cytochrome P450</fullName>
    </recommendedName>
</protein>
<evidence type="ECO:0000313" key="9">
    <source>
        <dbReference type="Proteomes" id="UP000654370"/>
    </source>
</evidence>
<dbReference type="InterPro" id="IPR017972">
    <property type="entry name" value="Cyt_P450_CS"/>
</dbReference>
<keyword evidence="7" id="KW-0472">Membrane</keyword>
<dbReference type="AlphaFoldDB" id="A0A8H7PUP2"/>
<keyword evidence="5 6" id="KW-0349">Heme</keyword>
<proteinExistence type="inferred from homology"/>
<gene>
    <name evidence="8" type="ORF">INT43_004024</name>
</gene>
<dbReference type="PANTHER" id="PTHR24305:SF166">
    <property type="entry name" value="CYTOCHROME P450 12A4, MITOCHONDRIAL-RELATED"/>
    <property type="match status" value="1"/>
</dbReference>
<keyword evidence="7" id="KW-1133">Transmembrane helix</keyword>
<keyword evidence="3 5" id="KW-0479">Metal-binding</keyword>
<feature type="binding site" description="axial binding residue" evidence="5">
    <location>
        <position position="483"/>
    </location>
    <ligand>
        <name>heme</name>
        <dbReference type="ChEBI" id="CHEBI:30413"/>
    </ligand>
    <ligandPart>
        <name>Fe</name>
        <dbReference type="ChEBI" id="CHEBI:18248"/>
    </ligandPart>
</feature>
<feature type="transmembrane region" description="Helical" evidence="7">
    <location>
        <begin position="35"/>
        <end position="57"/>
    </location>
</feature>
<keyword evidence="4 5" id="KW-0408">Iron</keyword>
<organism evidence="8 9">
    <name type="scientific">Mortierella isabellina</name>
    <name type="common">Filamentous fungus</name>
    <name type="synonym">Umbelopsis isabellina</name>
    <dbReference type="NCBI Taxonomy" id="91625"/>
    <lineage>
        <taxon>Eukaryota</taxon>
        <taxon>Fungi</taxon>
        <taxon>Fungi incertae sedis</taxon>
        <taxon>Mucoromycota</taxon>
        <taxon>Mucoromycotina</taxon>
        <taxon>Umbelopsidomycetes</taxon>
        <taxon>Umbelopsidales</taxon>
        <taxon>Umbelopsidaceae</taxon>
        <taxon>Umbelopsis</taxon>
    </lineage>
</organism>
<dbReference type="PANTHER" id="PTHR24305">
    <property type="entry name" value="CYTOCHROME P450"/>
    <property type="match status" value="1"/>
</dbReference>
<comment type="similarity">
    <text evidence="2 6">Belongs to the cytochrome P450 family.</text>
</comment>
<keyword evidence="6" id="KW-0503">Monooxygenase</keyword>
<comment type="cofactor">
    <cofactor evidence="1 5">
        <name>heme</name>
        <dbReference type="ChEBI" id="CHEBI:30413"/>
    </cofactor>
</comment>
<dbReference type="SUPFAM" id="SSF48264">
    <property type="entry name" value="Cytochrome P450"/>
    <property type="match status" value="1"/>
</dbReference>
<comment type="caution">
    <text evidence="8">The sequence shown here is derived from an EMBL/GenBank/DDBJ whole genome shotgun (WGS) entry which is preliminary data.</text>
</comment>
<dbReference type="GO" id="GO:0016705">
    <property type="term" value="F:oxidoreductase activity, acting on paired donors, with incorporation or reduction of molecular oxygen"/>
    <property type="evidence" value="ECO:0007669"/>
    <property type="project" value="InterPro"/>
</dbReference>
<evidence type="ECO:0000256" key="6">
    <source>
        <dbReference type="RuleBase" id="RU000461"/>
    </source>
</evidence>
<dbReference type="InterPro" id="IPR050121">
    <property type="entry name" value="Cytochrome_P450_monoxygenase"/>
</dbReference>
<dbReference type="Pfam" id="PF00067">
    <property type="entry name" value="p450"/>
    <property type="match status" value="1"/>
</dbReference>
<reference evidence="8" key="1">
    <citation type="submission" date="2020-12" db="EMBL/GenBank/DDBJ databases">
        <title>Metabolic potential, ecology and presence of endohyphal bacteria is reflected in genomic diversity of Mucoromycotina.</title>
        <authorList>
            <person name="Muszewska A."/>
            <person name="Okrasinska A."/>
            <person name="Steczkiewicz K."/>
            <person name="Drgas O."/>
            <person name="Orlowska M."/>
            <person name="Perlinska-Lenart U."/>
            <person name="Aleksandrzak-Piekarczyk T."/>
            <person name="Szatraj K."/>
            <person name="Zielenkiewicz U."/>
            <person name="Pilsyk S."/>
            <person name="Malc E."/>
            <person name="Mieczkowski P."/>
            <person name="Kruszewska J.S."/>
            <person name="Biernat P."/>
            <person name="Pawlowska J."/>
        </authorList>
    </citation>
    <scope>NUCLEOTIDE SEQUENCE</scope>
    <source>
        <strain evidence="8">WA0000067209</strain>
    </source>
</reference>
<sequence length="541" mass="62183">MDYVQEAVNRIHPNFQELNHTVLQYAQNPDNRRTILGYAAAGALTYYVASTVYKVFVPPKKLRQIPRPSQYDWMKSLIQKSSPSDRARQLLIPLIEEHGLCLKYQHGEWIILIADYDKLKPFLKDTTTFPKKMLFFNSDFSLAKDPNILGANKEDWKRQRKVANPAFHRKMPIETFGRVTTTVFSVLDSQSTPYPDVASVTRRWALDCIGLGGFSFDMGSVSNPMSKYSVIYNDAFAILRDPIQFLFPSFGKLPASWFAYRRKAVKASDQLRQLLTEIIEKRKNEVLQLRQQGEDVDSHSKDLLTMLIEANLNDEDEKVFMTDSELISNLSIFYAAGHEVSLTSTITTANAVSSMLYYLATHPDIQTKLRQEVISIMGDAPEDIIPTDEQLRQMTFLECCIKETMRINPPTSGNQLRFAAKDTTLGDFFIPEGTNMQMDLWILHHMDKYWKDPDTFNPYRFDSKSADYVDTTWMPFGSGERICIGMNFSLAEQRVMHAMFVRKYIYSLPQNSIHSEGMINAKATIGFFGPDVLELQLQRRY</sequence>
<evidence type="ECO:0000256" key="7">
    <source>
        <dbReference type="SAM" id="Phobius"/>
    </source>
</evidence>
<evidence type="ECO:0000256" key="4">
    <source>
        <dbReference type="ARBA" id="ARBA00023004"/>
    </source>
</evidence>
<dbReference type="PRINTS" id="PR00465">
    <property type="entry name" value="EP450IV"/>
</dbReference>
<dbReference type="InterPro" id="IPR002403">
    <property type="entry name" value="Cyt_P450_E_grp-IV"/>
</dbReference>
<evidence type="ECO:0000313" key="8">
    <source>
        <dbReference type="EMBL" id="KAG2180235.1"/>
    </source>
</evidence>
<dbReference type="Proteomes" id="UP000654370">
    <property type="component" value="Unassembled WGS sequence"/>
</dbReference>
<accession>A0A8H7PUP2</accession>
<dbReference type="PRINTS" id="PR00385">
    <property type="entry name" value="P450"/>
</dbReference>
<evidence type="ECO:0000256" key="5">
    <source>
        <dbReference type="PIRSR" id="PIRSR602403-1"/>
    </source>
</evidence>
<dbReference type="EMBL" id="JAEPQZ010000006">
    <property type="protein sequence ID" value="KAG2180235.1"/>
    <property type="molecule type" value="Genomic_DNA"/>
</dbReference>
<dbReference type="GO" id="GO:0020037">
    <property type="term" value="F:heme binding"/>
    <property type="evidence" value="ECO:0007669"/>
    <property type="project" value="InterPro"/>
</dbReference>
<evidence type="ECO:0000256" key="1">
    <source>
        <dbReference type="ARBA" id="ARBA00001971"/>
    </source>
</evidence>
<name>A0A8H7PUP2_MORIS</name>
<dbReference type="GO" id="GO:0005506">
    <property type="term" value="F:iron ion binding"/>
    <property type="evidence" value="ECO:0007669"/>
    <property type="project" value="InterPro"/>
</dbReference>
<dbReference type="OrthoDB" id="2370645at2759"/>
<dbReference type="Gene3D" id="1.10.630.10">
    <property type="entry name" value="Cytochrome P450"/>
    <property type="match status" value="1"/>
</dbReference>
<dbReference type="PROSITE" id="PS00086">
    <property type="entry name" value="CYTOCHROME_P450"/>
    <property type="match status" value="1"/>
</dbReference>
<evidence type="ECO:0000256" key="2">
    <source>
        <dbReference type="ARBA" id="ARBA00010617"/>
    </source>
</evidence>
<keyword evidence="7" id="KW-0812">Transmembrane</keyword>